<proteinExistence type="predicted"/>
<sequence length="109" mass="12028">MNTEIDSANAMMVERKARRNESQIVVWHPAGGGIWCGVTVGEYVRWSPRKPAPLLSPDKPNCRFQVTTVTLLSSVSLFSPRCPKEGQPFGNASDIGYKPPFLRSVPGVR</sequence>
<reference evidence="1 2" key="1">
    <citation type="journal article" date="2014" name="Curr. Biol.">
        <title>The genome of the clonal raider ant Cerapachys biroi.</title>
        <authorList>
            <person name="Oxley P.R."/>
            <person name="Ji L."/>
            <person name="Fetter-Pruneda I."/>
            <person name="McKenzie S.K."/>
            <person name="Li C."/>
            <person name="Hu H."/>
            <person name="Zhang G."/>
            <person name="Kronauer D.J."/>
        </authorList>
    </citation>
    <scope>NUCLEOTIDE SEQUENCE [LARGE SCALE GENOMIC DNA]</scope>
</reference>
<evidence type="ECO:0000313" key="1">
    <source>
        <dbReference type="EMBL" id="EZA51755.1"/>
    </source>
</evidence>
<evidence type="ECO:0000313" key="2">
    <source>
        <dbReference type="Proteomes" id="UP000053097"/>
    </source>
</evidence>
<organism evidence="1 2">
    <name type="scientific">Ooceraea biroi</name>
    <name type="common">Clonal raider ant</name>
    <name type="synonym">Cerapachys biroi</name>
    <dbReference type="NCBI Taxonomy" id="2015173"/>
    <lineage>
        <taxon>Eukaryota</taxon>
        <taxon>Metazoa</taxon>
        <taxon>Ecdysozoa</taxon>
        <taxon>Arthropoda</taxon>
        <taxon>Hexapoda</taxon>
        <taxon>Insecta</taxon>
        <taxon>Pterygota</taxon>
        <taxon>Neoptera</taxon>
        <taxon>Endopterygota</taxon>
        <taxon>Hymenoptera</taxon>
        <taxon>Apocrita</taxon>
        <taxon>Aculeata</taxon>
        <taxon>Formicoidea</taxon>
        <taxon>Formicidae</taxon>
        <taxon>Dorylinae</taxon>
        <taxon>Ooceraea</taxon>
    </lineage>
</organism>
<dbReference type="Proteomes" id="UP000053097">
    <property type="component" value="Unassembled WGS sequence"/>
</dbReference>
<accession>A0A026W6R9</accession>
<gene>
    <name evidence="1" type="ORF">X777_09511</name>
</gene>
<dbReference type="EMBL" id="KK107372">
    <property type="protein sequence ID" value="EZA51755.1"/>
    <property type="molecule type" value="Genomic_DNA"/>
</dbReference>
<name>A0A026W6R9_OOCBI</name>
<protein>
    <submittedName>
        <fullName evidence="1">Uncharacterized protein</fullName>
    </submittedName>
</protein>
<keyword evidence="2" id="KW-1185">Reference proteome</keyword>
<dbReference type="AlphaFoldDB" id="A0A026W6R9"/>